<dbReference type="EMBL" id="JAGETR010000052">
    <property type="protein sequence ID" value="MBO2006817.1"/>
    <property type="molecule type" value="Genomic_DNA"/>
</dbReference>
<feature type="region of interest" description="Disordered" evidence="1">
    <location>
        <begin position="13"/>
        <end position="41"/>
    </location>
</feature>
<gene>
    <name evidence="2" type="ORF">J4732_09390</name>
</gene>
<reference evidence="2" key="1">
    <citation type="submission" date="2021-03" db="EMBL/GenBank/DDBJ databases">
        <title>Molecular epidemiology and mechanisms of colistin and carbapenem resistance in Enterobacteriaceae from clinical isolates, the environment and porcine samples in Pretoria, South Africa.</title>
        <authorList>
            <person name="Bogoshi D."/>
            <person name="Mbelle N.M."/>
            <person name="Naidoo V."/>
            <person name="Osei Sekyere J."/>
        </authorList>
    </citation>
    <scope>NUCLEOTIDE SEQUENCE</scope>
    <source>
        <strain evidence="2">C080</strain>
    </source>
</reference>
<name>A0A939NRE8_SERMA</name>
<comment type="caution">
    <text evidence="2">The sequence shown here is derived from an EMBL/GenBank/DDBJ whole genome shotgun (WGS) entry which is preliminary data.</text>
</comment>
<sequence>MVTTRSFFSASAWAGHGGAEQQAGEREGRNSAAAREGDCGESATYQWHDDVSSVQMKMIININ</sequence>
<organism evidence="2">
    <name type="scientific">Serratia marcescens</name>
    <dbReference type="NCBI Taxonomy" id="615"/>
    <lineage>
        <taxon>Bacteria</taxon>
        <taxon>Pseudomonadati</taxon>
        <taxon>Pseudomonadota</taxon>
        <taxon>Gammaproteobacteria</taxon>
        <taxon>Enterobacterales</taxon>
        <taxon>Yersiniaceae</taxon>
        <taxon>Serratia</taxon>
    </lineage>
</organism>
<proteinExistence type="predicted"/>
<accession>A0A939NRE8</accession>
<dbReference type="AlphaFoldDB" id="A0A939NRE8"/>
<evidence type="ECO:0000256" key="1">
    <source>
        <dbReference type="SAM" id="MobiDB-lite"/>
    </source>
</evidence>
<protein>
    <submittedName>
        <fullName evidence="2">Uncharacterized protein</fullName>
    </submittedName>
</protein>
<evidence type="ECO:0000313" key="2">
    <source>
        <dbReference type="EMBL" id="MBO2006817.1"/>
    </source>
</evidence>